<accession>A0A397TTP1</accession>
<dbReference type="EMBL" id="QKWP01003089">
    <property type="protein sequence ID" value="RIB01495.1"/>
    <property type="molecule type" value="Genomic_DNA"/>
</dbReference>
<sequence length="280" mass="33168">MPKSLQKILEKTVNDVNKSLLQHVETESEMTKSRQEILEEAINYVNKSQEKLNLQKVKGYRQKIANQLKYFEDFDKKALKFEDFDDMINLAYVILFKSANLKSTCPSEMNLLVSEIDKDLPKWINSCTKIANKFNQFYEDLNDFITSNNIKDNLLTFEIQEELLTEVNGIKTKLCKTSDKLNKIFSLRKSQVEEKIRSNFLLIIGLKSVYDLTTELEYARSGFKLFLDPIFIKEILDFWKELIHELQSSEDLVKIFKESELYLKENCFDYRRWMKNIEDI</sequence>
<keyword evidence="2" id="KW-1185">Reference proteome</keyword>
<proteinExistence type="predicted"/>
<name>A0A397TTP1_9GLOM</name>
<gene>
    <name evidence="1" type="ORF">C2G38_2256153</name>
</gene>
<protein>
    <submittedName>
        <fullName evidence="1">Uncharacterized protein</fullName>
    </submittedName>
</protein>
<evidence type="ECO:0000313" key="2">
    <source>
        <dbReference type="Proteomes" id="UP000266673"/>
    </source>
</evidence>
<organism evidence="1 2">
    <name type="scientific">Gigaspora rosea</name>
    <dbReference type="NCBI Taxonomy" id="44941"/>
    <lineage>
        <taxon>Eukaryota</taxon>
        <taxon>Fungi</taxon>
        <taxon>Fungi incertae sedis</taxon>
        <taxon>Mucoromycota</taxon>
        <taxon>Glomeromycotina</taxon>
        <taxon>Glomeromycetes</taxon>
        <taxon>Diversisporales</taxon>
        <taxon>Gigasporaceae</taxon>
        <taxon>Gigaspora</taxon>
    </lineage>
</organism>
<dbReference type="OrthoDB" id="2421199at2759"/>
<dbReference type="AlphaFoldDB" id="A0A397TTP1"/>
<comment type="caution">
    <text evidence="1">The sequence shown here is derived from an EMBL/GenBank/DDBJ whole genome shotgun (WGS) entry which is preliminary data.</text>
</comment>
<reference evidence="1 2" key="1">
    <citation type="submission" date="2018-06" db="EMBL/GenBank/DDBJ databases">
        <title>Comparative genomics reveals the genomic features of Rhizophagus irregularis, R. cerebriforme, R. diaphanum and Gigaspora rosea, and their symbiotic lifestyle signature.</title>
        <authorList>
            <person name="Morin E."/>
            <person name="San Clemente H."/>
            <person name="Chen E.C.H."/>
            <person name="De La Providencia I."/>
            <person name="Hainaut M."/>
            <person name="Kuo A."/>
            <person name="Kohler A."/>
            <person name="Murat C."/>
            <person name="Tang N."/>
            <person name="Roy S."/>
            <person name="Loubradou J."/>
            <person name="Henrissat B."/>
            <person name="Grigoriev I.V."/>
            <person name="Corradi N."/>
            <person name="Roux C."/>
            <person name="Martin F.M."/>
        </authorList>
    </citation>
    <scope>NUCLEOTIDE SEQUENCE [LARGE SCALE GENOMIC DNA]</scope>
    <source>
        <strain evidence="1 2">DAOM 194757</strain>
    </source>
</reference>
<dbReference type="Proteomes" id="UP000266673">
    <property type="component" value="Unassembled WGS sequence"/>
</dbReference>
<evidence type="ECO:0000313" key="1">
    <source>
        <dbReference type="EMBL" id="RIB01495.1"/>
    </source>
</evidence>